<evidence type="ECO:0000313" key="2">
    <source>
        <dbReference type="EMBL" id="QDT36754.1"/>
    </source>
</evidence>
<gene>
    <name evidence="2" type="ORF">Pan189_11170</name>
</gene>
<protein>
    <recommendedName>
        <fullName evidence="4">Glycosyl hydrolases family 43</fullName>
    </recommendedName>
</protein>
<dbReference type="KEGG" id="svp:Pan189_11170"/>
<evidence type="ECO:0000256" key="1">
    <source>
        <dbReference type="SAM" id="SignalP"/>
    </source>
</evidence>
<dbReference type="RefSeq" id="WP_145362934.1">
    <property type="nucleotide sequence ID" value="NZ_CP036268.1"/>
</dbReference>
<dbReference type="Proteomes" id="UP000317318">
    <property type="component" value="Chromosome"/>
</dbReference>
<name>A0A517QYS0_9PLAN</name>
<evidence type="ECO:0000313" key="3">
    <source>
        <dbReference type="Proteomes" id="UP000317318"/>
    </source>
</evidence>
<dbReference type="InterPro" id="IPR023296">
    <property type="entry name" value="Glyco_hydro_beta-prop_sf"/>
</dbReference>
<organism evidence="2 3">
    <name type="scientific">Stratiformator vulcanicus</name>
    <dbReference type="NCBI Taxonomy" id="2527980"/>
    <lineage>
        <taxon>Bacteria</taxon>
        <taxon>Pseudomonadati</taxon>
        <taxon>Planctomycetota</taxon>
        <taxon>Planctomycetia</taxon>
        <taxon>Planctomycetales</taxon>
        <taxon>Planctomycetaceae</taxon>
        <taxon>Stratiformator</taxon>
    </lineage>
</organism>
<keyword evidence="3" id="KW-1185">Reference proteome</keyword>
<feature type="signal peptide" evidence="1">
    <location>
        <begin position="1"/>
        <end position="24"/>
    </location>
</feature>
<reference evidence="2 3" key="1">
    <citation type="submission" date="2019-02" db="EMBL/GenBank/DDBJ databases">
        <title>Deep-cultivation of Planctomycetes and their phenomic and genomic characterization uncovers novel biology.</title>
        <authorList>
            <person name="Wiegand S."/>
            <person name="Jogler M."/>
            <person name="Boedeker C."/>
            <person name="Pinto D."/>
            <person name="Vollmers J."/>
            <person name="Rivas-Marin E."/>
            <person name="Kohn T."/>
            <person name="Peeters S.H."/>
            <person name="Heuer A."/>
            <person name="Rast P."/>
            <person name="Oberbeckmann S."/>
            <person name="Bunk B."/>
            <person name="Jeske O."/>
            <person name="Meyerdierks A."/>
            <person name="Storesund J.E."/>
            <person name="Kallscheuer N."/>
            <person name="Luecker S."/>
            <person name="Lage O.M."/>
            <person name="Pohl T."/>
            <person name="Merkel B.J."/>
            <person name="Hornburger P."/>
            <person name="Mueller R.-W."/>
            <person name="Bruemmer F."/>
            <person name="Labrenz M."/>
            <person name="Spormann A.M."/>
            <person name="Op den Camp H."/>
            <person name="Overmann J."/>
            <person name="Amann R."/>
            <person name="Jetten M.S.M."/>
            <person name="Mascher T."/>
            <person name="Medema M.H."/>
            <person name="Devos D.P."/>
            <person name="Kaster A.-K."/>
            <person name="Ovreas L."/>
            <person name="Rohde M."/>
            <person name="Galperin M.Y."/>
            <person name="Jogler C."/>
        </authorList>
    </citation>
    <scope>NUCLEOTIDE SEQUENCE [LARGE SCALE GENOMIC DNA]</scope>
    <source>
        <strain evidence="2 3">Pan189</strain>
    </source>
</reference>
<dbReference type="AlphaFoldDB" id="A0A517QYS0"/>
<dbReference type="Gene3D" id="2.115.10.20">
    <property type="entry name" value="Glycosyl hydrolase domain, family 43"/>
    <property type="match status" value="1"/>
</dbReference>
<dbReference type="EMBL" id="CP036268">
    <property type="protein sequence ID" value="QDT36754.1"/>
    <property type="molecule type" value="Genomic_DNA"/>
</dbReference>
<keyword evidence="1" id="KW-0732">Signal</keyword>
<accession>A0A517QYS0</accession>
<dbReference type="SUPFAM" id="SSF75005">
    <property type="entry name" value="Arabinanase/levansucrase/invertase"/>
    <property type="match status" value="1"/>
</dbReference>
<evidence type="ECO:0008006" key="4">
    <source>
        <dbReference type="Google" id="ProtNLM"/>
    </source>
</evidence>
<dbReference type="OrthoDB" id="231859at2"/>
<sequence precursor="true">MILRTVILSLTVCASIFAAAPATAEKSEAVARIPVLTGESYRVCTSPDLGELSGPIERKEHIVDHGFLQAEDGTWTLWACMRGTKVSRLLYGWRGESLTAENWQPLGVVARAEIEWGEKKVEENGRITEQMQAPFFMQEEFRGWPYLCFYNSGGIRLMVSRDGKDFERLDLGGDRGNLLYPDGGRDVMLLKSNGTYYAYSTVSTLDRRGYVNLRTSKDLLDWTPSKMVSFGGKAGSGPVSAESPYVVELDGYFYLFRASSITFKTYVYRSDDPTDFGIDDDSKLIAEFPIKAPEVFAHEGEWYISDLADFKGIKLHGLKWPVAE</sequence>
<proteinExistence type="predicted"/>
<feature type="chain" id="PRO_5022202850" description="Glycosyl hydrolases family 43" evidence="1">
    <location>
        <begin position="25"/>
        <end position="324"/>
    </location>
</feature>